<dbReference type="EC" id="2.7.1.162" evidence="2"/>
<dbReference type="Pfam" id="PF01636">
    <property type="entry name" value="APH"/>
    <property type="match status" value="1"/>
</dbReference>
<dbReference type="InterPro" id="IPR002575">
    <property type="entry name" value="Aminoglycoside_PTrfase"/>
</dbReference>
<keyword evidence="2" id="KW-0808">Transferase</keyword>
<evidence type="ECO:0000259" key="1">
    <source>
        <dbReference type="Pfam" id="PF01636"/>
    </source>
</evidence>
<sequence length="360" mass="41343">MQDIADIIGLFAIEGELEKVKANKEGHINSTFISTFKWNGNHYKYTHQKLNDAVFTRPEEVMDNIQRVTSHIQSKVAHLPDKDKRCLKLVQTKGHQWYAYDDEDNLWRTYHFIDGVNTYPFLDDRHLAYRFGEAVGTFQQHLSDFPADQLHTTIAKFHHMGNRYSQLRQAVSDNKAGRLDSVQAELEFFLENEERGMVLTNALEAGQVPLRVTHNDTKINNILFDQTSGEGVCVIDLDTVMSGTILFDTGDMLRTGSITASEDEQDLSKVKCDEKLFIQMVKGYRSVADSFLTQSERSLIAESGRATTQIMGVRFLTDYLNGDVYYHIERPSHNLDRARTQIALMQDMDRKWKDIMDCLS</sequence>
<accession>A0A644WZQ0</accession>
<dbReference type="Gene3D" id="3.90.1200.10">
    <property type="match status" value="1"/>
</dbReference>
<dbReference type="GO" id="GO:0016301">
    <property type="term" value="F:kinase activity"/>
    <property type="evidence" value="ECO:0007669"/>
    <property type="project" value="UniProtKB-KW"/>
</dbReference>
<comment type="caution">
    <text evidence="2">The sequence shown here is derived from an EMBL/GenBank/DDBJ whole genome shotgun (WGS) entry which is preliminary data.</text>
</comment>
<reference evidence="2" key="1">
    <citation type="submission" date="2019-08" db="EMBL/GenBank/DDBJ databases">
        <authorList>
            <person name="Kucharzyk K."/>
            <person name="Murdoch R.W."/>
            <person name="Higgins S."/>
            <person name="Loffler F."/>
        </authorList>
    </citation>
    <scope>NUCLEOTIDE SEQUENCE</scope>
</reference>
<dbReference type="PANTHER" id="PTHR21064">
    <property type="entry name" value="AMINOGLYCOSIDE PHOSPHOTRANSFERASE DOMAIN-CONTAINING PROTEIN-RELATED"/>
    <property type="match status" value="1"/>
</dbReference>
<dbReference type="InterPro" id="IPR011009">
    <property type="entry name" value="Kinase-like_dom_sf"/>
</dbReference>
<keyword evidence="2" id="KW-0418">Kinase</keyword>
<proteinExistence type="predicted"/>
<organism evidence="2">
    <name type="scientific">bioreactor metagenome</name>
    <dbReference type="NCBI Taxonomy" id="1076179"/>
    <lineage>
        <taxon>unclassified sequences</taxon>
        <taxon>metagenomes</taxon>
        <taxon>ecological metagenomes</taxon>
    </lineage>
</organism>
<dbReference type="EMBL" id="VSSQ01001344">
    <property type="protein sequence ID" value="MPM07513.1"/>
    <property type="molecule type" value="Genomic_DNA"/>
</dbReference>
<dbReference type="AlphaFoldDB" id="A0A644WZQ0"/>
<evidence type="ECO:0000313" key="2">
    <source>
        <dbReference type="EMBL" id="MPM07513.1"/>
    </source>
</evidence>
<dbReference type="InterPro" id="IPR050249">
    <property type="entry name" value="Pseudomonas-type_ThrB"/>
</dbReference>
<name>A0A644WZQ0_9ZZZZ</name>
<feature type="domain" description="Aminoglycoside phosphotransferase" evidence="1">
    <location>
        <begin position="101"/>
        <end position="259"/>
    </location>
</feature>
<protein>
    <submittedName>
        <fullName evidence="2">N-acetylhexosamine 1-kinase</fullName>
        <ecNumber evidence="2">2.7.1.162</ecNumber>
    </submittedName>
</protein>
<gene>
    <name evidence="2" type="primary">nahK_4</name>
    <name evidence="2" type="ORF">SDC9_53819</name>
</gene>
<dbReference type="SUPFAM" id="SSF56112">
    <property type="entry name" value="Protein kinase-like (PK-like)"/>
    <property type="match status" value="1"/>
</dbReference>
<dbReference type="PANTHER" id="PTHR21064:SF5">
    <property type="entry name" value="SLR1880 PROTEIN"/>
    <property type="match status" value="1"/>
</dbReference>